<evidence type="ECO:0000313" key="3">
    <source>
        <dbReference type="Proteomes" id="UP000799441"/>
    </source>
</evidence>
<gene>
    <name evidence="2" type="ORF">K431DRAFT_286132</name>
</gene>
<dbReference type="PANTHER" id="PTHR47098:SF1">
    <property type="entry name" value="PFKB FAMILY CARBOHYDRATE KINASE SUPERFAMILY (AFU_ORTHOLOGUE AFUA_4G09500)"/>
    <property type="match status" value="1"/>
</dbReference>
<organism evidence="2 3">
    <name type="scientific">Polychaeton citri CBS 116435</name>
    <dbReference type="NCBI Taxonomy" id="1314669"/>
    <lineage>
        <taxon>Eukaryota</taxon>
        <taxon>Fungi</taxon>
        <taxon>Dikarya</taxon>
        <taxon>Ascomycota</taxon>
        <taxon>Pezizomycotina</taxon>
        <taxon>Dothideomycetes</taxon>
        <taxon>Dothideomycetidae</taxon>
        <taxon>Capnodiales</taxon>
        <taxon>Capnodiaceae</taxon>
        <taxon>Polychaeton</taxon>
    </lineage>
</organism>
<dbReference type="InterPro" id="IPR029056">
    <property type="entry name" value="Ribokinase-like"/>
</dbReference>
<protein>
    <submittedName>
        <fullName evidence="2">Ribokinase-like protein</fullName>
    </submittedName>
</protein>
<dbReference type="OrthoDB" id="497927at2759"/>
<dbReference type="Pfam" id="PF00294">
    <property type="entry name" value="PfkB"/>
    <property type="match status" value="1"/>
</dbReference>
<dbReference type="Gene3D" id="3.40.1190.20">
    <property type="match status" value="1"/>
</dbReference>
<feature type="domain" description="Carbohydrate kinase PfkB" evidence="1">
    <location>
        <begin position="137"/>
        <end position="311"/>
    </location>
</feature>
<name>A0A9P4Q3X4_9PEZI</name>
<comment type="caution">
    <text evidence="2">The sequence shown here is derived from an EMBL/GenBank/DDBJ whole genome shotgun (WGS) entry which is preliminary data.</text>
</comment>
<accession>A0A9P4Q3X4</accession>
<sequence>MDSICFLAYGGVWIDEISRPDQPPLQGILGGTVIWATLGARLFAEHNSRSIALAPRIGSDFPPSAIKMLQSWGMRLQIHEEGEVPTPRGVVEYRDPHDASKRSYRRVTEPLHLDPSHVADTDLLSASTVHFFDTPSAVQSQVQRLVINRTDYLAKHADSKTSTRPFIVWEPQAKSCSLDTLDAHLETARIVDVFSPNHAELGLLFGDDHVDEHDKTKIECYASKFLQSGVGPSGGGCVVIRAASQGCLVFSREQNPVWLPAYHKIDRVIDPTGAGNTFLGGLAIGWIQSKSYIKAAAFGTVAASFAIEQVGLPTRRGLDGEETWNDEKVFERLDSYFRTAHLSTNEGAVSVNKLQR</sequence>
<keyword evidence="3" id="KW-1185">Reference proteome</keyword>
<dbReference type="SUPFAM" id="SSF53613">
    <property type="entry name" value="Ribokinase-like"/>
    <property type="match status" value="1"/>
</dbReference>
<evidence type="ECO:0000313" key="2">
    <source>
        <dbReference type="EMBL" id="KAF2720123.1"/>
    </source>
</evidence>
<dbReference type="Proteomes" id="UP000799441">
    <property type="component" value="Unassembled WGS sequence"/>
</dbReference>
<dbReference type="AlphaFoldDB" id="A0A9P4Q3X4"/>
<dbReference type="PANTHER" id="PTHR47098">
    <property type="entry name" value="PROTEIN MAK32"/>
    <property type="match status" value="1"/>
</dbReference>
<dbReference type="EMBL" id="MU003803">
    <property type="protein sequence ID" value="KAF2720123.1"/>
    <property type="molecule type" value="Genomic_DNA"/>
</dbReference>
<proteinExistence type="predicted"/>
<reference evidence="2" key="1">
    <citation type="journal article" date="2020" name="Stud. Mycol.">
        <title>101 Dothideomycetes genomes: a test case for predicting lifestyles and emergence of pathogens.</title>
        <authorList>
            <person name="Haridas S."/>
            <person name="Albert R."/>
            <person name="Binder M."/>
            <person name="Bloem J."/>
            <person name="Labutti K."/>
            <person name="Salamov A."/>
            <person name="Andreopoulos B."/>
            <person name="Baker S."/>
            <person name="Barry K."/>
            <person name="Bills G."/>
            <person name="Bluhm B."/>
            <person name="Cannon C."/>
            <person name="Castanera R."/>
            <person name="Culley D."/>
            <person name="Daum C."/>
            <person name="Ezra D."/>
            <person name="Gonzalez J."/>
            <person name="Henrissat B."/>
            <person name="Kuo A."/>
            <person name="Liang C."/>
            <person name="Lipzen A."/>
            <person name="Lutzoni F."/>
            <person name="Magnuson J."/>
            <person name="Mondo S."/>
            <person name="Nolan M."/>
            <person name="Ohm R."/>
            <person name="Pangilinan J."/>
            <person name="Park H.-J."/>
            <person name="Ramirez L."/>
            <person name="Alfaro M."/>
            <person name="Sun H."/>
            <person name="Tritt A."/>
            <person name="Yoshinaga Y."/>
            <person name="Zwiers L.-H."/>
            <person name="Turgeon B."/>
            <person name="Goodwin S."/>
            <person name="Spatafora J."/>
            <person name="Crous P."/>
            <person name="Grigoriev I."/>
        </authorList>
    </citation>
    <scope>NUCLEOTIDE SEQUENCE</scope>
    <source>
        <strain evidence="2">CBS 116435</strain>
    </source>
</reference>
<evidence type="ECO:0000259" key="1">
    <source>
        <dbReference type="Pfam" id="PF00294"/>
    </source>
</evidence>
<dbReference type="InterPro" id="IPR011611">
    <property type="entry name" value="PfkB_dom"/>
</dbReference>